<dbReference type="HOGENOM" id="CLU_391916_0_0_1"/>
<dbReference type="RefSeq" id="XP_003672243.1">
    <property type="nucleotide sequence ID" value="XM_003672195.1"/>
</dbReference>
<dbReference type="KEGG" id="ndi:NDAI_0J01080"/>
<organism evidence="1 2">
    <name type="scientific">Naumovozyma dairenensis (strain ATCC 10597 / BCRC 20456 / CBS 421 / NBRC 0211 / NRRL Y-12639)</name>
    <name type="common">Saccharomyces dairenensis</name>
    <dbReference type="NCBI Taxonomy" id="1071378"/>
    <lineage>
        <taxon>Eukaryota</taxon>
        <taxon>Fungi</taxon>
        <taxon>Dikarya</taxon>
        <taxon>Ascomycota</taxon>
        <taxon>Saccharomycotina</taxon>
        <taxon>Saccharomycetes</taxon>
        <taxon>Saccharomycetales</taxon>
        <taxon>Saccharomycetaceae</taxon>
        <taxon>Naumovozyma</taxon>
    </lineage>
</organism>
<sequence>MSNLAVNLPLEVLEKIIDLDMDSCQTFLAWSQISTYFRDIIKTRIGIVLVKDGLVEPTAETFPLDFNVLLTNSNHFLIDSDIPLEESSTYDRFLSFMNQFHNILVIIQSDRSFSDSLASILGEIGRNSYIGATINIIYNSSVDFLSKLYFRELSLYQRALNLCELHVVGNRVPMQSETCDIDTLFKTTYIYNLKSLYSLDIKDDTHILIAPQLRHIRQISCSDTSTDLVQFLSKCTKLKYIEGTKFPLPFKNIRKYRMPFCQSMTLTNYNHSITYPIIDGSKVSTELILVPTLRAVDPEFSRLMFPNISRMVLKVTGFTRHVVDFKCCHFRNLKQLSIKGATIPWMSLINSDVESIDSLELILNTEDDLKWLQECPFKLETLYIGSIGGQLINDYQINPIFETSKLVATNFELDLHNLWQCYLLQNLILPNLHQENSLTIYFNETQLTSIVNENDKPLKKLNLTHEDKCIIYKLPELTHFTLICIEPRISSGNSNPNVSSTNSIRTLSASSSSSTKSFGSHQDYNNNSNMYAIDAALTGSMNYSISPSQFRRNSLAGLDDNTARRQSMITFDYPHSILTHTSQNNANKRRKSSLSSIGIAPSLLGPNTDIDEPFVDDVILFQLPLRGLKILSLNLNALESSLLSTRLMAAKIIPLLQIIVDDTTNLTNSVSIRKLLEEMVKEITKLVQYPYKLKLPGMAIDKLQFFIDLSGSIDIDFLDIDYLIFKAELETMLNRNDLQIIIQFESAMNTNFDISKLSKKSVLLKF</sequence>
<dbReference type="eggNOG" id="ENOG502RPE4">
    <property type="taxonomic scope" value="Eukaryota"/>
</dbReference>
<name>G0WGS2_NAUDC</name>
<gene>
    <name evidence="1" type="primary">NDAI0J01080</name>
    <name evidence="1" type="ordered locus">NDAI_0J01080</name>
</gene>
<keyword evidence="2" id="KW-1185">Reference proteome</keyword>
<dbReference type="GeneID" id="11494180"/>
<dbReference type="Proteomes" id="UP000000689">
    <property type="component" value="Chromosome 10"/>
</dbReference>
<proteinExistence type="predicted"/>
<evidence type="ECO:0000313" key="2">
    <source>
        <dbReference type="Proteomes" id="UP000000689"/>
    </source>
</evidence>
<protein>
    <submittedName>
        <fullName evidence="1">Uncharacterized protein</fullName>
    </submittedName>
</protein>
<dbReference type="EMBL" id="HE580276">
    <property type="protein sequence ID" value="CCD27000.1"/>
    <property type="molecule type" value="Genomic_DNA"/>
</dbReference>
<dbReference type="OrthoDB" id="4067448at2759"/>
<reference evidence="1 2" key="1">
    <citation type="journal article" date="2011" name="Proc. Natl. Acad. Sci. U.S.A.">
        <title>Evolutionary erosion of yeast sex chromosomes by mating-type switching accidents.</title>
        <authorList>
            <person name="Gordon J.L."/>
            <person name="Armisen D."/>
            <person name="Proux-Wera E."/>
            <person name="Oheigeartaigh S.S."/>
            <person name="Byrne K.P."/>
            <person name="Wolfe K.H."/>
        </authorList>
    </citation>
    <scope>NUCLEOTIDE SEQUENCE [LARGE SCALE GENOMIC DNA]</scope>
    <source>
        <strain evidence="2">ATCC 10597 / BCRC 20456 / CBS 421 / NBRC 0211 / NRRL Y-12639</strain>
    </source>
</reference>
<evidence type="ECO:0000313" key="1">
    <source>
        <dbReference type="EMBL" id="CCD27000.1"/>
    </source>
</evidence>
<accession>G0WGS2</accession>
<dbReference type="AlphaFoldDB" id="G0WGS2"/>
<dbReference type="OMA" id="LWQCYLL"/>